<organism evidence="1 2">
    <name type="scientific">Pelotomaculum isophthalicicum JI</name>
    <dbReference type="NCBI Taxonomy" id="947010"/>
    <lineage>
        <taxon>Bacteria</taxon>
        <taxon>Bacillati</taxon>
        <taxon>Bacillota</taxon>
        <taxon>Clostridia</taxon>
        <taxon>Eubacteriales</taxon>
        <taxon>Desulfotomaculaceae</taxon>
        <taxon>Pelotomaculum</taxon>
    </lineage>
</organism>
<comment type="caution">
    <text evidence="1">The sequence shown here is derived from an EMBL/GenBank/DDBJ whole genome shotgun (WGS) entry which is preliminary data.</text>
</comment>
<sequence length="207" mass="23126">MKRVFIAITILLTIIYLAGCSTEKTAGQSTVKGKTIEEALNKSNRNISSILHKEELPNGALVFYVPGFTDNEAKSKLGLEYLKRTPNGWEMSYQGGMYSTNVEQAIYFEFFPDDKDEGTPLPLIYGEIKDRNITQVLVNDLKYQTQQQAKIINVDREPGLQSDIRVWYAASEIQGSKFEIIGKGDAGEILFLQKVNALVGCETSNES</sequence>
<dbReference type="RefSeq" id="WP_277443707.1">
    <property type="nucleotide sequence ID" value="NZ_JAKOAV010000013.1"/>
</dbReference>
<proteinExistence type="predicted"/>
<reference evidence="1" key="1">
    <citation type="submission" date="2022-02" db="EMBL/GenBank/DDBJ databases">
        <authorList>
            <person name="Leng L."/>
        </authorList>
    </citation>
    <scope>NUCLEOTIDE SEQUENCE</scope>
    <source>
        <strain evidence="1">JI</strain>
    </source>
</reference>
<dbReference type="AlphaFoldDB" id="A0A9X4H2I0"/>
<evidence type="ECO:0000313" key="2">
    <source>
        <dbReference type="Proteomes" id="UP001154312"/>
    </source>
</evidence>
<protein>
    <submittedName>
        <fullName evidence="1">Uncharacterized protein</fullName>
    </submittedName>
</protein>
<name>A0A9X4H2I0_9FIRM</name>
<dbReference type="EMBL" id="JAKOAV010000013">
    <property type="protein sequence ID" value="MDF9408386.1"/>
    <property type="molecule type" value="Genomic_DNA"/>
</dbReference>
<keyword evidence="2" id="KW-1185">Reference proteome</keyword>
<accession>A0A9X4H2I0</accession>
<gene>
    <name evidence="1" type="ORF">L7E55_08450</name>
</gene>
<dbReference type="Proteomes" id="UP001154312">
    <property type="component" value="Unassembled WGS sequence"/>
</dbReference>
<evidence type="ECO:0000313" key="1">
    <source>
        <dbReference type="EMBL" id="MDF9408386.1"/>
    </source>
</evidence>